<dbReference type="PANTHER" id="PTHR32294:SF0">
    <property type="entry name" value="DNA POLYMERASE III SUBUNIT ALPHA"/>
    <property type="match status" value="1"/>
</dbReference>
<dbReference type="Pfam" id="PF17657">
    <property type="entry name" value="DNA_pol3_finger"/>
    <property type="match status" value="1"/>
</dbReference>
<dbReference type="GO" id="GO:0003887">
    <property type="term" value="F:DNA-directed DNA polymerase activity"/>
    <property type="evidence" value="ECO:0007669"/>
    <property type="project" value="UniProtKB-KW"/>
</dbReference>
<dbReference type="NCBIfam" id="TIGR00594">
    <property type="entry name" value="polc"/>
    <property type="match status" value="1"/>
</dbReference>
<accession>A0A523UNM6</accession>
<dbReference type="NCBIfam" id="NF004226">
    <property type="entry name" value="PRK05673.1"/>
    <property type="match status" value="1"/>
</dbReference>
<evidence type="ECO:0000256" key="6">
    <source>
        <dbReference type="ARBA" id="ARBA00049244"/>
    </source>
</evidence>
<proteinExistence type="predicted"/>
<organism evidence="8 9">
    <name type="scientific">candidate division TA06 bacterium</name>
    <dbReference type="NCBI Taxonomy" id="2250710"/>
    <lineage>
        <taxon>Bacteria</taxon>
        <taxon>Bacteria division TA06</taxon>
    </lineage>
</organism>
<dbReference type="GO" id="GO:0008408">
    <property type="term" value="F:3'-5' exonuclease activity"/>
    <property type="evidence" value="ECO:0007669"/>
    <property type="project" value="InterPro"/>
</dbReference>
<keyword evidence="2 8" id="KW-0808">Transferase</keyword>
<dbReference type="CDD" id="cd12113">
    <property type="entry name" value="PHP_PolIIIA_DnaE3"/>
    <property type="match status" value="1"/>
</dbReference>
<dbReference type="InterPro" id="IPR003141">
    <property type="entry name" value="Pol/His_phosphatase_N"/>
</dbReference>
<dbReference type="Proteomes" id="UP000315525">
    <property type="component" value="Unassembled WGS sequence"/>
</dbReference>
<comment type="caution">
    <text evidence="8">The sequence shown here is derived from an EMBL/GenBank/DDBJ whole genome shotgun (WGS) entry which is preliminary data.</text>
</comment>
<sequence>MEHSDFCHLHVHTDYSLLDGACKIESIVAKAKEWRLPALAITDHGNLFGAVDFYRKAEKAGIKPIIGSEVYVAVGKRTDRVPVKGIQHSSFHLLLLAKDDVGYKNLMKLSSAGYLEGFYYRPRVDKELLSQHANGLIATSACLRGEVSHNILNGDLEEARKRASEYVDIFGEDNFFLELMDVGMAENKIVNRGLLKIAEELSIPLVATNDCHYIEERDAKAHDVLLCLQTGKDIDDKNRLRFRTNEFYFKSPQQMKDLFAEVPVAIQSTVGIAERCNLTLDLGTARTFMPHFSLPDGYESNSAYLCYLARKGITERYPKVTSAIEERLEYELNVIDKMGFAGYFLIIKDLVDTAKRKGIPVGPGRGSDVGSLVFYGLSITEVDPLEHNLLFERFLNPERISMPDVDIDFGDERRDEMIRYTMEKYGEDSVSHIITFGTMAARASIRDVGRVLKVPYGEVDRIAKLIPTEPGMTIERALKSSPELKSLIDSSEDYQELVEIAQRLEGLARHASTHAAGIVIAPGKLTDFVPLYKSNDGGICTQYSMKSVEEIGLLKIDFLGLRTLTVIEKCADSIRKRGVQIDIQKLPLDDGETFEVLKKGETLGVFQLESSGMREILCKLKPSAFSDLVAVLSLYRPGPLGGTQIDEFVDRKNGKKPIVYEHPDLESILKETYGIILYQEQVMQIASKLGGFTLGQADILRRAMGKKQASVMEEKRRAFVDGAKENKIDSRKANRIFDLMAQFAGYGFNKSHSAGYALISFQTAYLKAHYPVEFVAASLSSEMGSSDRLDILLKECKRMGIQVSSPDINTCFYHFVPHKESMLFGLGSVKNTGRGAIEAIIEAREKEGPFKNLFDFAEKINTRAVNRRVAENLIKAGAMDNLGADRANLLASVQKAFELGVASRKRKQHGQASLFGDQFDSSQTEKPEQATPWSLVENLSAEKESLGFYLSGHPLEQFKYEVESLTTSSSSNLDSLKEGAPVVLAGVVVGKRVIRDRRGNHMAFVKIADFEGEVEAVFFSDIYDKIKSQLADEIPLLLRARKSGGNAKVIADKAILLQDAKEKLINGITINIDSSKACGDTLRRLKQLLVLHPGDLPVTFSVSGKDVAGVTLRSKSLNVSLSHDLLDSIEGILGGKSVRLKAKKI</sequence>
<dbReference type="Gene3D" id="3.20.20.140">
    <property type="entry name" value="Metal-dependent hydrolases"/>
    <property type="match status" value="1"/>
</dbReference>
<dbReference type="Pfam" id="PF02811">
    <property type="entry name" value="PHP"/>
    <property type="match status" value="1"/>
</dbReference>
<keyword evidence="5" id="KW-0239">DNA-directed DNA polymerase</keyword>
<dbReference type="Gene3D" id="1.10.150.870">
    <property type="match status" value="1"/>
</dbReference>
<keyword evidence="4" id="KW-0235">DNA replication</keyword>
<gene>
    <name evidence="8" type="ORF">E3J62_11135</name>
</gene>
<evidence type="ECO:0000256" key="4">
    <source>
        <dbReference type="ARBA" id="ARBA00022705"/>
    </source>
</evidence>
<dbReference type="EC" id="2.7.7.7" evidence="1"/>
<dbReference type="Pfam" id="PF07733">
    <property type="entry name" value="DNA_pol3_alpha"/>
    <property type="match status" value="1"/>
</dbReference>
<evidence type="ECO:0000313" key="9">
    <source>
        <dbReference type="Proteomes" id="UP000315525"/>
    </source>
</evidence>
<dbReference type="InterPro" id="IPR041931">
    <property type="entry name" value="DNA_pol3_alpha_thumb_dom"/>
</dbReference>
<evidence type="ECO:0000313" key="8">
    <source>
        <dbReference type="EMBL" id="TET44128.1"/>
    </source>
</evidence>
<dbReference type="AlphaFoldDB" id="A0A523UNM6"/>
<evidence type="ECO:0000256" key="5">
    <source>
        <dbReference type="ARBA" id="ARBA00022932"/>
    </source>
</evidence>
<dbReference type="Pfam" id="PF14579">
    <property type="entry name" value="HHH_6"/>
    <property type="match status" value="1"/>
</dbReference>
<reference evidence="8 9" key="1">
    <citation type="submission" date="2019-03" db="EMBL/GenBank/DDBJ databases">
        <title>Metabolic potential of uncultured bacteria and archaea associated with petroleum seepage in deep-sea sediments.</title>
        <authorList>
            <person name="Dong X."/>
            <person name="Hubert C."/>
        </authorList>
    </citation>
    <scope>NUCLEOTIDE SEQUENCE [LARGE SCALE GENOMIC DNA]</scope>
    <source>
        <strain evidence="8">E44_bin18</strain>
    </source>
</reference>
<dbReference type="NCBIfam" id="NF005298">
    <property type="entry name" value="PRK06826.1"/>
    <property type="match status" value="1"/>
</dbReference>
<dbReference type="SUPFAM" id="SSF89550">
    <property type="entry name" value="PHP domain-like"/>
    <property type="match status" value="1"/>
</dbReference>
<dbReference type="SMART" id="SM00481">
    <property type="entry name" value="POLIIIAc"/>
    <property type="match status" value="1"/>
</dbReference>
<dbReference type="Gene3D" id="1.10.10.1600">
    <property type="entry name" value="Bacterial DNA polymerase III alpha subunit, thumb domain"/>
    <property type="match status" value="1"/>
</dbReference>
<dbReference type="InterPro" id="IPR004805">
    <property type="entry name" value="DnaE2/DnaE/PolC"/>
</dbReference>
<feature type="domain" description="Polymerase/histidinol phosphatase N-terminal" evidence="7">
    <location>
        <begin position="7"/>
        <end position="74"/>
    </location>
</feature>
<dbReference type="InterPro" id="IPR029460">
    <property type="entry name" value="DNAPol_HHH"/>
</dbReference>
<comment type="catalytic activity">
    <reaction evidence="6">
        <text>DNA(n) + a 2'-deoxyribonucleoside 5'-triphosphate = DNA(n+1) + diphosphate</text>
        <dbReference type="Rhea" id="RHEA:22508"/>
        <dbReference type="Rhea" id="RHEA-COMP:17339"/>
        <dbReference type="Rhea" id="RHEA-COMP:17340"/>
        <dbReference type="ChEBI" id="CHEBI:33019"/>
        <dbReference type="ChEBI" id="CHEBI:61560"/>
        <dbReference type="ChEBI" id="CHEBI:173112"/>
        <dbReference type="EC" id="2.7.7.7"/>
    </reaction>
</comment>
<dbReference type="InterPro" id="IPR016195">
    <property type="entry name" value="Pol/histidinol_Pase-like"/>
</dbReference>
<dbReference type="InterPro" id="IPR004013">
    <property type="entry name" value="PHP_dom"/>
</dbReference>
<protein>
    <recommendedName>
        <fullName evidence="1">DNA-directed DNA polymerase</fullName>
        <ecNumber evidence="1">2.7.7.7</ecNumber>
    </recommendedName>
</protein>
<evidence type="ECO:0000256" key="1">
    <source>
        <dbReference type="ARBA" id="ARBA00012417"/>
    </source>
</evidence>
<name>A0A523UNM6_UNCT6</name>
<evidence type="ECO:0000259" key="7">
    <source>
        <dbReference type="SMART" id="SM00481"/>
    </source>
</evidence>
<dbReference type="InterPro" id="IPR011708">
    <property type="entry name" value="DNA_pol3_alpha_NTPase_dom"/>
</dbReference>
<dbReference type="EMBL" id="SOJN01000137">
    <property type="protein sequence ID" value="TET44128.1"/>
    <property type="molecule type" value="Genomic_DNA"/>
</dbReference>
<evidence type="ECO:0000256" key="3">
    <source>
        <dbReference type="ARBA" id="ARBA00022695"/>
    </source>
</evidence>
<dbReference type="CDD" id="cd04485">
    <property type="entry name" value="DnaE_OBF"/>
    <property type="match status" value="1"/>
</dbReference>
<keyword evidence="3 8" id="KW-0548">Nucleotidyltransferase</keyword>
<evidence type="ECO:0000256" key="2">
    <source>
        <dbReference type="ARBA" id="ARBA00022679"/>
    </source>
</evidence>
<dbReference type="PANTHER" id="PTHR32294">
    <property type="entry name" value="DNA POLYMERASE III SUBUNIT ALPHA"/>
    <property type="match status" value="1"/>
</dbReference>
<dbReference type="GO" id="GO:0006260">
    <property type="term" value="P:DNA replication"/>
    <property type="evidence" value="ECO:0007669"/>
    <property type="project" value="UniProtKB-KW"/>
</dbReference>
<dbReference type="InterPro" id="IPR040982">
    <property type="entry name" value="DNA_pol3_finger"/>
</dbReference>